<evidence type="ECO:0000259" key="6">
    <source>
        <dbReference type="Pfam" id="PF14833"/>
    </source>
</evidence>
<accession>A0A0C5XBW1</accession>
<dbReference type="GO" id="GO:0016054">
    <property type="term" value="P:organic acid catabolic process"/>
    <property type="evidence" value="ECO:0007669"/>
    <property type="project" value="UniProtKB-ARBA"/>
</dbReference>
<keyword evidence="2" id="KW-0560">Oxidoreductase</keyword>
<evidence type="ECO:0000259" key="5">
    <source>
        <dbReference type="Pfam" id="PF03446"/>
    </source>
</evidence>
<feature type="domain" description="3-hydroxyisobutyrate dehydrogenase-like NAD-binding" evidence="6">
    <location>
        <begin position="171"/>
        <end position="288"/>
    </location>
</feature>
<evidence type="ECO:0000313" key="8">
    <source>
        <dbReference type="Proteomes" id="UP000030300"/>
    </source>
</evidence>
<evidence type="ECO:0000256" key="1">
    <source>
        <dbReference type="ARBA" id="ARBA00009080"/>
    </source>
</evidence>
<proteinExistence type="inferred from homology"/>
<dbReference type="RefSeq" id="WP_200887029.1">
    <property type="nucleotide sequence ID" value="NZ_BJMC01000023.1"/>
</dbReference>
<dbReference type="Gene3D" id="3.40.50.720">
    <property type="entry name" value="NAD(P)-binding Rossmann-like Domain"/>
    <property type="match status" value="1"/>
</dbReference>
<dbReference type="InterPro" id="IPR013328">
    <property type="entry name" value="6PGD_dom2"/>
</dbReference>
<feature type="domain" description="6-phosphogluconate dehydrogenase NADP-binding" evidence="5">
    <location>
        <begin position="10"/>
        <end position="160"/>
    </location>
</feature>
<dbReference type="EMBL" id="CP009896">
    <property type="protein sequence ID" value="AJR18800.1"/>
    <property type="molecule type" value="Genomic_DNA"/>
</dbReference>
<dbReference type="Pfam" id="PF14833">
    <property type="entry name" value="NAD_binding_11"/>
    <property type="match status" value="1"/>
</dbReference>
<dbReference type="InterPro" id="IPR006115">
    <property type="entry name" value="6PGDH_NADP-bd"/>
</dbReference>
<dbReference type="AlphaFoldDB" id="A0A0C5XBW1"/>
<dbReference type="HOGENOM" id="CLU_035117_0_1_11"/>
<sequence>MSAERDPRVVGFLGLGSMGSAMAGRLLAAGYRVRVWNRSPAAGDRLAAQGAEVAPDAATALAADVSFSMLADDAAARAVLTPGALAGAAGRVHVSMASLSPSSSRELHRRCTEAGLDFLAAPVLGRPEVAAAGGLQVLAGGRPEVVARVRPMLEAIGSRVWPIADRPEVANVVKIAVNLQIIHALQALAESIALVEAHDVAADDLAELLGATLFGGVVHRTYGQLIARRAYQPAGFTVPLGAKDLGLAAEVAEDAGVTLPSLPVLQQVFAAALEHPEAASLDWAAIAEVTRQPDHPARERRTTTELEENP</sequence>
<dbReference type="PROSITE" id="PS00895">
    <property type="entry name" value="3_HYDROXYISOBUT_DH"/>
    <property type="match status" value="1"/>
</dbReference>
<dbReference type="InterPro" id="IPR036291">
    <property type="entry name" value="NAD(P)-bd_dom_sf"/>
</dbReference>
<organism evidence="7 8">
    <name type="scientific">Nocardioides simplex</name>
    <name type="common">Arthrobacter simplex</name>
    <dbReference type="NCBI Taxonomy" id="2045"/>
    <lineage>
        <taxon>Bacteria</taxon>
        <taxon>Bacillati</taxon>
        <taxon>Actinomycetota</taxon>
        <taxon>Actinomycetes</taxon>
        <taxon>Propionibacteriales</taxon>
        <taxon>Nocardioidaceae</taxon>
        <taxon>Pimelobacter</taxon>
    </lineage>
</organism>
<dbReference type="InterPro" id="IPR008927">
    <property type="entry name" value="6-PGluconate_DH-like_C_sf"/>
</dbReference>
<evidence type="ECO:0000256" key="4">
    <source>
        <dbReference type="SAM" id="MobiDB-lite"/>
    </source>
</evidence>
<dbReference type="GO" id="GO:0016491">
    <property type="term" value="F:oxidoreductase activity"/>
    <property type="evidence" value="ECO:0007669"/>
    <property type="project" value="UniProtKB-KW"/>
</dbReference>
<dbReference type="Pfam" id="PF03446">
    <property type="entry name" value="NAD_binding_2"/>
    <property type="match status" value="1"/>
</dbReference>
<evidence type="ECO:0000256" key="3">
    <source>
        <dbReference type="ARBA" id="ARBA00023027"/>
    </source>
</evidence>
<dbReference type="PIRSF" id="PIRSF000103">
    <property type="entry name" value="HIBADH"/>
    <property type="match status" value="1"/>
</dbReference>
<feature type="compositionally biased region" description="Basic and acidic residues" evidence="4">
    <location>
        <begin position="291"/>
        <end position="304"/>
    </location>
</feature>
<name>A0A0C5XBW1_NOCSI</name>
<gene>
    <name evidence="7" type="ORF">KR76_25430</name>
</gene>
<dbReference type="InterPro" id="IPR002204">
    <property type="entry name" value="3-OH-isobutyrate_DH-rel_CS"/>
</dbReference>
<dbReference type="SUPFAM" id="SSF48179">
    <property type="entry name" value="6-phosphogluconate dehydrogenase C-terminal domain-like"/>
    <property type="match status" value="1"/>
</dbReference>
<dbReference type="Proteomes" id="UP000030300">
    <property type="component" value="Chromosome"/>
</dbReference>
<dbReference type="PANTHER" id="PTHR43580">
    <property type="entry name" value="OXIDOREDUCTASE GLYR1-RELATED"/>
    <property type="match status" value="1"/>
</dbReference>
<dbReference type="GeneID" id="96612093"/>
<evidence type="ECO:0000313" key="7">
    <source>
        <dbReference type="EMBL" id="AJR18800.1"/>
    </source>
</evidence>
<keyword evidence="3" id="KW-0520">NAD</keyword>
<dbReference type="Gene3D" id="1.10.1040.10">
    <property type="entry name" value="N-(1-d-carboxylethyl)-l-norvaline Dehydrogenase, domain 2"/>
    <property type="match status" value="1"/>
</dbReference>
<dbReference type="STRING" id="2045.KR76_25430"/>
<feature type="region of interest" description="Disordered" evidence="4">
    <location>
        <begin position="290"/>
        <end position="310"/>
    </location>
</feature>
<reference evidence="7 8" key="1">
    <citation type="journal article" date="2015" name="Genome Announc.">
        <title>Complete Genome Sequence of Steroid-Transforming Nocardioides simplex VKM Ac-2033D.</title>
        <authorList>
            <person name="Shtratnikova V.Y."/>
            <person name="Schelkunov M.I."/>
            <person name="Pekov Y.A."/>
            <person name="Fokina V.V."/>
            <person name="Logacheva M.D."/>
            <person name="Sokolov S.L."/>
            <person name="Bragin E.Y."/>
            <person name="Ashapkin V.V."/>
            <person name="Donova M.V."/>
        </authorList>
    </citation>
    <scope>NUCLEOTIDE SEQUENCE [LARGE SCALE GENOMIC DNA]</scope>
    <source>
        <strain evidence="7 8">VKM Ac-2033D</strain>
    </source>
</reference>
<dbReference type="SUPFAM" id="SSF51735">
    <property type="entry name" value="NAD(P)-binding Rossmann-fold domains"/>
    <property type="match status" value="1"/>
</dbReference>
<comment type="similarity">
    <text evidence="1">Belongs to the HIBADH-related family.</text>
</comment>
<dbReference type="GO" id="GO:0050661">
    <property type="term" value="F:NADP binding"/>
    <property type="evidence" value="ECO:0007669"/>
    <property type="project" value="InterPro"/>
</dbReference>
<keyword evidence="8" id="KW-1185">Reference proteome</keyword>
<dbReference type="PANTHER" id="PTHR43580:SF2">
    <property type="entry name" value="CYTOKINE-LIKE NUCLEAR FACTOR N-PAC"/>
    <property type="match status" value="1"/>
</dbReference>
<dbReference type="InterPro" id="IPR051265">
    <property type="entry name" value="HIBADH-related_NP60_sf"/>
</dbReference>
<protein>
    <submittedName>
        <fullName evidence="7">3-hydroxyisobutyrate dehydrogenase-related beta-hydroxyacid dehydrogenase</fullName>
    </submittedName>
</protein>
<dbReference type="InterPro" id="IPR029154">
    <property type="entry name" value="HIBADH-like_NADP-bd"/>
</dbReference>
<dbReference type="GO" id="GO:0051287">
    <property type="term" value="F:NAD binding"/>
    <property type="evidence" value="ECO:0007669"/>
    <property type="project" value="InterPro"/>
</dbReference>
<evidence type="ECO:0000256" key="2">
    <source>
        <dbReference type="ARBA" id="ARBA00023002"/>
    </source>
</evidence>
<dbReference type="InterPro" id="IPR015815">
    <property type="entry name" value="HIBADH-related"/>
</dbReference>
<dbReference type="KEGG" id="psim:KR76_25430"/>